<evidence type="ECO:0000313" key="2">
    <source>
        <dbReference type="EMBL" id="KAK7504198.1"/>
    </source>
</evidence>
<dbReference type="Proteomes" id="UP001519460">
    <property type="component" value="Unassembled WGS sequence"/>
</dbReference>
<proteinExistence type="predicted"/>
<dbReference type="AlphaFoldDB" id="A0ABD0LYV7"/>
<keyword evidence="3" id="KW-1185">Reference proteome</keyword>
<feature type="region of interest" description="Disordered" evidence="1">
    <location>
        <begin position="1"/>
        <end position="30"/>
    </location>
</feature>
<gene>
    <name evidence="2" type="ORF">BaRGS_00004502</name>
</gene>
<evidence type="ECO:0000313" key="3">
    <source>
        <dbReference type="Proteomes" id="UP001519460"/>
    </source>
</evidence>
<organism evidence="2 3">
    <name type="scientific">Batillaria attramentaria</name>
    <dbReference type="NCBI Taxonomy" id="370345"/>
    <lineage>
        <taxon>Eukaryota</taxon>
        <taxon>Metazoa</taxon>
        <taxon>Spiralia</taxon>
        <taxon>Lophotrochozoa</taxon>
        <taxon>Mollusca</taxon>
        <taxon>Gastropoda</taxon>
        <taxon>Caenogastropoda</taxon>
        <taxon>Sorbeoconcha</taxon>
        <taxon>Cerithioidea</taxon>
        <taxon>Batillariidae</taxon>
        <taxon>Batillaria</taxon>
    </lineage>
</organism>
<name>A0ABD0LYV7_9CAEN</name>
<protein>
    <submittedName>
        <fullName evidence="2">Uncharacterized protein</fullName>
    </submittedName>
</protein>
<evidence type="ECO:0000256" key="1">
    <source>
        <dbReference type="SAM" id="MobiDB-lite"/>
    </source>
</evidence>
<reference evidence="2 3" key="1">
    <citation type="journal article" date="2023" name="Sci. Data">
        <title>Genome assembly of the Korean intertidal mud-creeper Batillaria attramentaria.</title>
        <authorList>
            <person name="Patra A.K."/>
            <person name="Ho P.T."/>
            <person name="Jun S."/>
            <person name="Lee S.J."/>
            <person name="Kim Y."/>
            <person name="Won Y.J."/>
        </authorList>
    </citation>
    <scope>NUCLEOTIDE SEQUENCE [LARGE SCALE GENOMIC DNA]</scope>
    <source>
        <strain evidence="2">Wonlab-2016</strain>
    </source>
</reference>
<sequence>MGKISSDTEVPLYKQRVPKPPPRCQKRTPVVSDNSRNCVACYAREKKERKTMVNAIQACEKIIHNFPQMKRFRGL</sequence>
<dbReference type="EMBL" id="JACVVK020000016">
    <property type="protein sequence ID" value="KAK7504198.1"/>
    <property type="molecule type" value="Genomic_DNA"/>
</dbReference>
<accession>A0ABD0LYV7</accession>
<comment type="caution">
    <text evidence="2">The sequence shown here is derived from an EMBL/GenBank/DDBJ whole genome shotgun (WGS) entry which is preliminary data.</text>
</comment>